<dbReference type="PRINTS" id="PR00348">
    <property type="entry name" value="UBIQUITIN"/>
</dbReference>
<keyword evidence="1" id="KW-0862">Zinc</keyword>
<proteinExistence type="predicted"/>
<gene>
    <name evidence="4" type="ORF">Plil01_000411000</name>
</gene>
<dbReference type="AlphaFoldDB" id="A0A9W6WQG0"/>
<sequence length="410" mass="46245">MAAYLFPVLWKDAHEPGLKGVIGVHKLDLPLKGARVRDLFPIINKKIRAATDETGVREVKTFLLYGRRVSYDRLLHSLISELGDSPRFVVTMQRSSNRVQLGKTPRHETNVLIIIKTLTNKAIHVRCSLTNTVNYIKARIVDMEKIPMSKQCLIYEGQQLEDHLTLSSYDIQDQSQLHLVQLMRGGGMPSRIFADLSDESLLTELAFTPNAPEWRMASEGLNPEGRCKNRDCSAFGRMIICPKRFEPFNLLQDDKVQCPMCRLKVKPRTCGFYNCTWKFDGTLAGSGFSIISQWQDATGKKYHRFADKAHGSAEWESLLIVAKSRDTPIKFKLSVTAMSANLSRNGLATTDVCAICWSEFGLTQKKFVITISCGHSFYCSCIDKWSGWCNNSNNLPSCPVCRREIKAAHA</sequence>
<name>A0A9W6WQG0_9STRA</name>
<accession>A0A9W6WQG0</accession>
<dbReference type="PROSITE" id="PS50089">
    <property type="entry name" value="ZF_RING_2"/>
    <property type="match status" value="1"/>
</dbReference>
<dbReference type="CDD" id="cd16448">
    <property type="entry name" value="RING-H2"/>
    <property type="match status" value="1"/>
</dbReference>
<dbReference type="Pfam" id="PF00240">
    <property type="entry name" value="ubiquitin"/>
    <property type="match status" value="1"/>
</dbReference>
<feature type="domain" description="RING-type" evidence="3">
    <location>
        <begin position="353"/>
        <end position="402"/>
    </location>
</feature>
<keyword evidence="1" id="KW-0863">Zinc-finger</keyword>
<dbReference type="InterPro" id="IPR001841">
    <property type="entry name" value="Znf_RING"/>
</dbReference>
<dbReference type="Gene3D" id="3.10.20.90">
    <property type="entry name" value="Phosphatidylinositol 3-kinase Catalytic Subunit, Chain A, domain 1"/>
    <property type="match status" value="1"/>
</dbReference>
<dbReference type="Gene3D" id="3.30.40.10">
    <property type="entry name" value="Zinc/RING finger domain, C3HC4 (zinc finger)"/>
    <property type="match status" value="1"/>
</dbReference>
<feature type="domain" description="Ubiquitin-like" evidence="2">
    <location>
        <begin position="111"/>
        <end position="186"/>
    </location>
</feature>
<dbReference type="InterPro" id="IPR013083">
    <property type="entry name" value="Znf_RING/FYVE/PHD"/>
</dbReference>
<protein>
    <submittedName>
        <fullName evidence="4">Unnamed protein product</fullName>
    </submittedName>
</protein>
<dbReference type="Proteomes" id="UP001165083">
    <property type="component" value="Unassembled WGS sequence"/>
</dbReference>
<evidence type="ECO:0000259" key="2">
    <source>
        <dbReference type="PROSITE" id="PS50053"/>
    </source>
</evidence>
<dbReference type="InterPro" id="IPR029071">
    <property type="entry name" value="Ubiquitin-like_domsf"/>
</dbReference>
<dbReference type="InterPro" id="IPR000626">
    <property type="entry name" value="Ubiquitin-like_dom"/>
</dbReference>
<keyword evidence="1" id="KW-0479">Metal-binding</keyword>
<dbReference type="SMART" id="SM00184">
    <property type="entry name" value="RING"/>
    <property type="match status" value="1"/>
</dbReference>
<dbReference type="GO" id="GO:0008270">
    <property type="term" value="F:zinc ion binding"/>
    <property type="evidence" value="ECO:0007669"/>
    <property type="project" value="UniProtKB-KW"/>
</dbReference>
<dbReference type="SMART" id="SM00213">
    <property type="entry name" value="UBQ"/>
    <property type="match status" value="1"/>
</dbReference>
<dbReference type="PROSITE" id="PS00299">
    <property type="entry name" value="UBIQUITIN_1"/>
    <property type="match status" value="1"/>
</dbReference>
<comment type="caution">
    <text evidence="4">The sequence shown here is derived from an EMBL/GenBank/DDBJ whole genome shotgun (WGS) entry which is preliminary data.</text>
</comment>
<dbReference type="Pfam" id="PF13639">
    <property type="entry name" value="zf-RING_2"/>
    <property type="match status" value="1"/>
</dbReference>
<dbReference type="PROSITE" id="PS50053">
    <property type="entry name" value="UBIQUITIN_2"/>
    <property type="match status" value="1"/>
</dbReference>
<reference evidence="4" key="1">
    <citation type="submission" date="2023-04" db="EMBL/GenBank/DDBJ databases">
        <title>Phytophthora lilii NBRC 32176.</title>
        <authorList>
            <person name="Ichikawa N."/>
            <person name="Sato H."/>
            <person name="Tonouchi N."/>
        </authorList>
    </citation>
    <scope>NUCLEOTIDE SEQUENCE</scope>
    <source>
        <strain evidence="4">NBRC 32176</strain>
    </source>
</reference>
<evidence type="ECO:0000256" key="1">
    <source>
        <dbReference type="PROSITE-ProRule" id="PRU00175"/>
    </source>
</evidence>
<dbReference type="OrthoDB" id="428577at2759"/>
<dbReference type="InterPro" id="IPR050158">
    <property type="entry name" value="Ubiquitin_ubiquitin-like"/>
</dbReference>
<dbReference type="PANTHER" id="PTHR10666">
    <property type="entry name" value="UBIQUITIN"/>
    <property type="match status" value="1"/>
</dbReference>
<evidence type="ECO:0000313" key="5">
    <source>
        <dbReference type="Proteomes" id="UP001165083"/>
    </source>
</evidence>
<dbReference type="InterPro" id="IPR019956">
    <property type="entry name" value="Ubiquitin_dom"/>
</dbReference>
<keyword evidence="5" id="KW-1185">Reference proteome</keyword>
<evidence type="ECO:0000313" key="4">
    <source>
        <dbReference type="EMBL" id="GMF13659.1"/>
    </source>
</evidence>
<dbReference type="InterPro" id="IPR019954">
    <property type="entry name" value="Ubiquitin_CS"/>
</dbReference>
<dbReference type="SUPFAM" id="SSF54236">
    <property type="entry name" value="Ubiquitin-like"/>
    <property type="match status" value="1"/>
</dbReference>
<dbReference type="EMBL" id="BSXW01000166">
    <property type="protein sequence ID" value="GMF13659.1"/>
    <property type="molecule type" value="Genomic_DNA"/>
</dbReference>
<dbReference type="SUPFAM" id="SSF57850">
    <property type="entry name" value="RING/U-box"/>
    <property type="match status" value="1"/>
</dbReference>
<evidence type="ECO:0000259" key="3">
    <source>
        <dbReference type="PROSITE" id="PS50089"/>
    </source>
</evidence>
<organism evidence="4 5">
    <name type="scientific">Phytophthora lilii</name>
    <dbReference type="NCBI Taxonomy" id="2077276"/>
    <lineage>
        <taxon>Eukaryota</taxon>
        <taxon>Sar</taxon>
        <taxon>Stramenopiles</taxon>
        <taxon>Oomycota</taxon>
        <taxon>Peronosporomycetes</taxon>
        <taxon>Peronosporales</taxon>
        <taxon>Peronosporaceae</taxon>
        <taxon>Phytophthora</taxon>
    </lineage>
</organism>